<dbReference type="Proteomes" id="UP000298180">
    <property type="component" value="Unassembled WGS sequence"/>
</dbReference>
<dbReference type="InterPro" id="IPR005064">
    <property type="entry name" value="BUG"/>
</dbReference>
<evidence type="ECO:0000256" key="1">
    <source>
        <dbReference type="ARBA" id="ARBA00006987"/>
    </source>
</evidence>
<dbReference type="AlphaFoldDB" id="A0A4Z0BVC3"/>
<dbReference type="Pfam" id="PF03401">
    <property type="entry name" value="TctC"/>
    <property type="match status" value="1"/>
</dbReference>
<protein>
    <submittedName>
        <fullName evidence="2">Tripartite tricarboxylate transporter substrate binding protein</fullName>
    </submittedName>
</protein>
<comment type="similarity">
    <text evidence="1">Belongs to the UPF0065 (bug) family.</text>
</comment>
<sequence>MHDVPLSHRRRRFLAQAAVGLGTGLVLPRVGVTQDDKWPSRPVKVICNFPPASSPDALVRAISQPLGQALGQSVVIENRAGASGMIGAEAVAKAPPDGYTLLMTAGSTITTNPHVFAKMPFDPAKDLTPVAALARLNLFLVTRGDFPAGNVAEFLSYLKKNPGKATYGSAGNATGLHLAGEMLKSQAGVFAVHVPYRGASLALQELLAGQIDFYFDPGIALQHVKSGKLKLLAIGAPQRSPLYPDIPTLHEAGLKNFDAGTTHGMYAPAGTPAPIVERLNREINTILATPAAKQQIANLAADATPMTPAQFDALMREDSKRYGAVIRERKITAT</sequence>
<reference evidence="2 3" key="1">
    <citation type="submission" date="2019-03" db="EMBL/GenBank/DDBJ databases">
        <title>Ramlibacter henchirensis DSM 14656, whole genome shotgun sequence.</title>
        <authorList>
            <person name="Zhang X."/>
            <person name="Feng G."/>
            <person name="Zhu H."/>
        </authorList>
    </citation>
    <scope>NUCLEOTIDE SEQUENCE [LARGE SCALE GENOMIC DNA]</scope>
    <source>
        <strain evidence="2 3">DSM 14656</strain>
    </source>
</reference>
<name>A0A4Z0BVC3_9BURK</name>
<dbReference type="OrthoDB" id="8678477at2"/>
<evidence type="ECO:0000313" key="3">
    <source>
        <dbReference type="Proteomes" id="UP000298180"/>
    </source>
</evidence>
<dbReference type="EMBL" id="SMLM01000002">
    <property type="protein sequence ID" value="TFZ02662.1"/>
    <property type="molecule type" value="Genomic_DNA"/>
</dbReference>
<dbReference type="Gene3D" id="3.40.190.150">
    <property type="entry name" value="Bordetella uptake gene, domain 1"/>
    <property type="match status" value="1"/>
</dbReference>
<gene>
    <name evidence="2" type="ORF">EZ313_15515</name>
</gene>
<organism evidence="2 3">
    <name type="scientific">Ramlibacter henchirensis</name>
    <dbReference type="NCBI Taxonomy" id="204072"/>
    <lineage>
        <taxon>Bacteria</taxon>
        <taxon>Pseudomonadati</taxon>
        <taxon>Pseudomonadota</taxon>
        <taxon>Betaproteobacteria</taxon>
        <taxon>Burkholderiales</taxon>
        <taxon>Comamonadaceae</taxon>
        <taxon>Ramlibacter</taxon>
    </lineage>
</organism>
<dbReference type="CDD" id="cd13578">
    <property type="entry name" value="PBP2_Bug27"/>
    <property type="match status" value="1"/>
</dbReference>
<dbReference type="PANTHER" id="PTHR42928:SF5">
    <property type="entry name" value="BLR1237 PROTEIN"/>
    <property type="match status" value="1"/>
</dbReference>
<keyword evidence="3" id="KW-1185">Reference proteome</keyword>
<accession>A0A4Z0BVC3</accession>
<dbReference type="SUPFAM" id="SSF53850">
    <property type="entry name" value="Periplasmic binding protein-like II"/>
    <property type="match status" value="1"/>
</dbReference>
<dbReference type="Gene3D" id="3.40.190.10">
    <property type="entry name" value="Periplasmic binding protein-like II"/>
    <property type="match status" value="1"/>
</dbReference>
<evidence type="ECO:0000313" key="2">
    <source>
        <dbReference type="EMBL" id="TFZ02662.1"/>
    </source>
</evidence>
<comment type="caution">
    <text evidence="2">The sequence shown here is derived from an EMBL/GenBank/DDBJ whole genome shotgun (WGS) entry which is preliminary data.</text>
</comment>
<proteinExistence type="inferred from homology"/>
<dbReference type="InterPro" id="IPR042100">
    <property type="entry name" value="Bug_dom1"/>
</dbReference>
<dbReference type="RefSeq" id="WP_135264187.1">
    <property type="nucleotide sequence ID" value="NZ_SMLM01000002.1"/>
</dbReference>
<dbReference type="PIRSF" id="PIRSF017082">
    <property type="entry name" value="YflP"/>
    <property type="match status" value="1"/>
</dbReference>
<dbReference type="PANTHER" id="PTHR42928">
    <property type="entry name" value="TRICARBOXYLATE-BINDING PROTEIN"/>
    <property type="match status" value="1"/>
</dbReference>